<keyword evidence="3" id="KW-1185">Reference proteome</keyword>
<comment type="caution">
    <text evidence="2">The sequence shown here is derived from an EMBL/GenBank/DDBJ whole genome shotgun (WGS) entry which is preliminary data.</text>
</comment>
<dbReference type="HOGENOM" id="CLU_108696_20_1_10"/>
<name>I9QZH8_9BACE</name>
<evidence type="ECO:0000259" key="1">
    <source>
        <dbReference type="Pfam" id="PF00550"/>
    </source>
</evidence>
<organism evidence="2 3">
    <name type="scientific">Bacteroides cellulosilyticus CL02T12C19</name>
    <dbReference type="NCBI Taxonomy" id="997874"/>
    <lineage>
        <taxon>Bacteria</taxon>
        <taxon>Pseudomonadati</taxon>
        <taxon>Bacteroidota</taxon>
        <taxon>Bacteroidia</taxon>
        <taxon>Bacteroidales</taxon>
        <taxon>Bacteroidaceae</taxon>
        <taxon>Bacteroides</taxon>
    </lineage>
</organism>
<dbReference type="AlphaFoldDB" id="I9QZH8"/>
<dbReference type="PATRIC" id="fig|997874.3.peg.1428"/>
<sequence length="80" mass="9314">MTDNLNKYNEVFYRVFGVKGNELEQLKLKESEGWDSVGHINLIASLEDAFGINMEPDDMFDIFSYKTGIQVLQNQYNIKF</sequence>
<dbReference type="InterPro" id="IPR036736">
    <property type="entry name" value="ACP-like_sf"/>
</dbReference>
<gene>
    <name evidence="2" type="ORF">HMPREF1062_01396</name>
</gene>
<dbReference type="RefSeq" id="WP_007216244.1">
    <property type="nucleotide sequence ID" value="NZ_JH724085.1"/>
</dbReference>
<proteinExistence type="predicted"/>
<dbReference type="OrthoDB" id="9811033at2"/>
<protein>
    <recommendedName>
        <fullName evidence="1">Carrier domain-containing protein</fullName>
    </recommendedName>
</protein>
<accession>I9QZH8</accession>
<reference evidence="2 3" key="1">
    <citation type="submission" date="2012-02" db="EMBL/GenBank/DDBJ databases">
        <title>The Genome Sequence of Bacteroides cellulosilyticus CL02T12C19.</title>
        <authorList>
            <consortium name="The Broad Institute Genome Sequencing Platform"/>
            <person name="Earl A."/>
            <person name="Ward D."/>
            <person name="Feldgarden M."/>
            <person name="Gevers D."/>
            <person name="Zitomersky N.L."/>
            <person name="Coyne M.J."/>
            <person name="Comstock L.E."/>
            <person name="Young S.K."/>
            <person name="Zeng Q."/>
            <person name="Gargeya S."/>
            <person name="Fitzgerald M."/>
            <person name="Haas B."/>
            <person name="Abouelleil A."/>
            <person name="Alvarado L."/>
            <person name="Arachchi H.M."/>
            <person name="Berlin A."/>
            <person name="Chapman S.B."/>
            <person name="Gearin G."/>
            <person name="Goldberg J."/>
            <person name="Griggs A."/>
            <person name="Gujja S."/>
            <person name="Hansen M."/>
            <person name="Heiman D."/>
            <person name="Howarth C."/>
            <person name="Larimer J."/>
            <person name="Lui A."/>
            <person name="MacDonald P.J.P."/>
            <person name="McCowen C."/>
            <person name="Montmayeur A."/>
            <person name="Murphy C."/>
            <person name="Neiman D."/>
            <person name="Pearson M."/>
            <person name="Priest M."/>
            <person name="Roberts A."/>
            <person name="Saif S."/>
            <person name="Shea T."/>
            <person name="Sisk P."/>
            <person name="Stolte C."/>
            <person name="Sykes S."/>
            <person name="Wortman J."/>
            <person name="Nusbaum C."/>
            <person name="Birren B."/>
        </authorList>
    </citation>
    <scope>NUCLEOTIDE SEQUENCE [LARGE SCALE GENOMIC DNA]</scope>
    <source>
        <strain evidence="2 3">CL02T12C19</strain>
    </source>
</reference>
<dbReference type="EMBL" id="AGXG01000028">
    <property type="protein sequence ID" value="EIY35028.1"/>
    <property type="molecule type" value="Genomic_DNA"/>
</dbReference>
<dbReference type="InterPro" id="IPR009081">
    <property type="entry name" value="PP-bd_ACP"/>
</dbReference>
<dbReference type="Gene3D" id="1.10.1200.10">
    <property type="entry name" value="ACP-like"/>
    <property type="match status" value="1"/>
</dbReference>
<evidence type="ECO:0000313" key="3">
    <source>
        <dbReference type="Proteomes" id="UP000003741"/>
    </source>
</evidence>
<dbReference type="Proteomes" id="UP000003741">
    <property type="component" value="Unassembled WGS sequence"/>
</dbReference>
<dbReference type="Pfam" id="PF00550">
    <property type="entry name" value="PP-binding"/>
    <property type="match status" value="1"/>
</dbReference>
<evidence type="ECO:0000313" key="2">
    <source>
        <dbReference type="EMBL" id="EIY35028.1"/>
    </source>
</evidence>
<feature type="domain" description="Carrier" evidence="1">
    <location>
        <begin position="26"/>
        <end position="61"/>
    </location>
</feature>
<dbReference type="SUPFAM" id="SSF47336">
    <property type="entry name" value="ACP-like"/>
    <property type="match status" value="1"/>
</dbReference>